<dbReference type="HOGENOM" id="CLU_2741135_0_0_1"/>
<evidence type="ECO:0000313" key="2">
    <source>
        <dbReference type="EMBL" id="GAC95193.1"/>
    </source>
</evidence>
<evidence type="ECO:0000313" key="3">
    <source>
        <dbReference type="Proteomes" id="UP000014071"/>
    </source>
</evidence>
<reference evidence="3" key="1">
    <citation type="journal article" date="2013" name="Genome Announc.">
        <title>Draft genome sequence of the basidiomycetous yeast-like fungus Pseudozyma hubeiensis SY62, which produces an abundant amount of the biosurfactant mannosylerythritol lipids.</title>
        <authorList>
            <person name="Konishi M."/>
            <person name="Hatada Y."/>
            <person name="Horiuchi J."/>
        </authorList>
    </citation>
    <scope>NUCLEOTIDE SEQUENCE [LARGE SCALE GENOMIC DNA]</scope>
    <source>
        <strain evidence="3">SY62</strain>
    </source>
</reference>
<name>R9P1L6_PSEHS</name>
<proteinExistence type="predicted"/>
<evidence type="ECO:0000256" key="1">
    <source>
        <dbReference type="SAM" id="MobiDB-lite"/>
    </source>
</evidence>
<keyword evidence="3" id="KW-1185">Reference proteome</keyword>
<feature type="region of interest" description="Disordered" evidence="1">
    <location>
        <begin position="1"/>
        <end position="71"/>
    </location>
</feature>
<organism evidence="2 3">
    <name type="scientific">Pseudozyma hubeiensis (strain SY62)</name>
    <name type="common">Yeast</name>
    <dbReference type="NCBI Taxonomy" id="1305764"/>
    <lineage>
        <taxon>Eukaryota</taxon>
        <taxon>Fungi</taxon>
        <taxon>Dikarya</taxon>
        <taxon>Basidiomycota</taxon>
        <taxon>Ustilaginomycotina</taxon>
        <taxon>Ustilaginomycetes</taxon>
        <taxon>Ustilaginales</taxon>
        <taxon>Ustilaginaceae</taxon>
        <taxon>Pseudozyma</taxon>
    </lineage>
</organism>
<dbReference type="RefSeq" id="XP_012188780.1">
    <property type="nucleotide sequence ID" value="XM_012333390.1"/>
</dbReference>
<accession>R9P1L6</accession>
<protein>
    <submittedName>
        <fullName evidence="2">Nucleoporin</fullName>
    </submittedName>
</protein>
<gene>
    <name evidence="2" type="ORF">PHSY_002768</name>
</gene>
<dbReference type="AlphaFoldDB" id="R9P1L6"/>
<dbReference type="Proteomes" id="UP000014071">
    <property type="component" value="Unassembled WGS sequence"/>
</dbReference>
<feature type="compositionally biased region" description="Basic and acidic residues" evidence="1">
    <location>
        <begin position="33"/>
        <end position="51"/>
    </location>
</feature>
<sequence>MCADAGMSERTSTPKQTEVRRQASSWNQLVGSKQEDCRGKGRFEPSDKQMHNVDPALTCRQNRTGKSPETR</sequence>
<feature type="compositionally biased region" description="Polar residues" evidence="1">
    <location>
        <begin position="9"/>
        <end position="31"/>
    </location>
</feature>
<dbReference type="EMBL" id="DF238791">
    <property type="protein sequence ID" value="GAC95193.1"/>
    <property type="molecule type" value="Genomic_DNA"/>
</dbReference>
<dbReference type="GeneID" id="24108059"/>